<dbReference type="InterPro" id="IPR052019">
    <property type="entry name" value="F420H2_bilvrd_red/Heme_oxyg"/>
</dbReference>
<feature type="domain" description="Pyridoxamine 5'-phosphate oxidase N-terminal" evidence="2">
    <location>
        <begin position="4"/>
        <end position="107"/>
    </location>
</feature>
<dbReference type="Proteomes" id="UP000467428">
    <property type="component" value="Chromosome"/>
</dbReference>
<dbReference type="RefSeq" id="WP_163917133.1">
    <property type="nucleotide sequence ID" value="NZ_AP022593.1"/>
</dbReference>
<dbReference type="InterPro" id="IPR012349">
    <property type="entry name" value="Split_barrel_FMN-bd"/>
</dbReference>
<evidence type="ECO:0000313" key="3">
    <source>
        <dbReference type="EMBL" id="BBY47175.1"/>
    </source>
</evidence>
<dbReference type="NCBIfam" id="TIGR03666">
    <property type="entry name" value="Rv2061_F420"/>
    <property type="match status" value="1"/>
</dbReference>
<evidence type="ECO:0000259" key="2">
    <source>
        <dbReference type="Pfam" id="PF01243"/>
    </source>
</evidence>
<keyword evidence="1" id="KW-0560">Oxidoreductase</keyword>
<evidence type="ECO:0000313" key="4">
    <source>
        <dbReference type="Proteomes" id="UP000467428"/>
    </source>
</evidence>
<dbReference type="InterPro" id="IPR011576">
    <property type="entry name" value="Pyridox_Oxase_N"/>
</dbReference>
<organism evidence="3 4">
    <name type="scientific">Mycolicibacterium arabiense</name>
    <dbReference type="NCBI Taxonomy" id="1286181"/>
    <lineage>
        <taxon>Bacteria</taxon>
        <taxon>Bacillati</taxon>
        <taxon>Actinomycetota</taxon>
        <taxon>Actinomycetes</taxon>
        <taxon>Mycobacteriales</taxon>
        <taxon>Mycobacteriaceae</taxon>
        <taxon>Mycolicibacterium</taxon>
    </lineage>
</organism>
<keyword evidence="4" id="KW-1185">Reference proteome</keyword>
<dbReference type="AlphaFoldDB" id="A0A7I7RTV5"/>
<dbReference type="Pfam" id="PF01243">
    <property type="entry name" value="PNPOx_N"/>
    <property type="match status" value="1"/>
</dbReference>
<name>A0A7I7RTV5_9MYCO</name>
<accession>A0A7I7RTV5</accession>
<evidence type="ECO:0000256" key="1">
    <source>
        <dbReference type="ARBA" id="ARBA00023002"/>
    </source>
</evidence>
<dbReference type="Gene3D" id="2.30.110.10">
    <property type="entry name" value="Electron Transport, Fmn-binding Protein, Chain A"/>
    <property type="match status" value="1"/>
</dbReference>
<dbReference type="PANTHER" id="PTHR35176">
    <property type="entry name" value="HEME OXYGENASE HI_0854-RELATED"/>
    <property type="match status" value="1"/>
</dbReference>
<reference evidence="3 4" key="1">
    <citation type="journal article" date="2019" name="Emerg. Microbes Infect.">
        <title>Comprehensive subspecies identification of 175 nontuberculous mycobacteria species based on 7547 genomic profiles.</title>
        <authorList>
            <person name="Matsumoto Y."/>
            <person name="Kinjo T."/>
            <person name="Motooka D."/>
            <person name="Nabeya D."/>
            <person name="Jung N."/>
            <person name="Uechi K."/>
            <person name="Horii T."/>
            <person name="Iida T."/>
            <person name="Fujita J."/>
            <person name="Nakamura S."/>
        </authorList>
    </citation>
    <scope>NUCLEOTIDE SEQUENCE [LARGE SCALE GENOMIC DNA]</scope>
    <source>
        <strain evidence="3 4">JCM 18538</strain>
    </source>
</reference>
<dbReference type="KEGG" id="marz:MARA_06430"/>
<proteinExistence type="predicted"/>
<dbReference type="GO" id="GO:0016627">
    <property type="term" value="F:oxidoreductase activity, acting on the CH-CH group of donors"/>
    <property type="evidence" value="ECO:0007669"/>
    <property type="project" value="TreeGrafter"/>
</dbReference>
<protein>
    <submittedName>
        <fullName evidence="3">PPOX class F420-dependent oxidoreductase</fullName>
    </submittedName>
</protein>
<dbReference type="PANTHER" id="PTHR35176:SF11">
    <property type="entry name" value="PYRIDOXAMINE 5'-PHOSPHATE OXIDASE FAMILY PROTEIN"/>
    <property type="match status" value="1"/>
</dbReference>
<dbReference type="EMBL" id="AP022593">
    <property type="protein sequence ID" value="BBY47175.1"/>
    <property type="molecule type" value="Genomic_DNA"/>
</dbReference>
<geneLocation type="plasmid" evidence="4">
    <name>pjcm18538 dna</name>
</geneLocation>
<dbReference type="InterPro" id="IPR019965">
    <property type="entry name" value="PPOX_F420-dep_Rv2061_put"/>
</dbReference>
<dbReference type="GO" id="GO:0005829">
    <property type="term" value="C:cytosol"/>
    <property type="evidence" value="ECO:0007669"/>
    <property type="project" value="TreeGrafter"/>
</dbReference>
<dbReference type="SUPFAM" id="SSF50475">
    <property type="entry name" value="FMN-binding split barrel"/>
    <property type="match status" value="1"/>
</dbReference>
<dbReference type="GO" id="GO:0070967">
    <property type="term" value="F:coenzyme F420 binding"/>
    <property type="evidence" value="ECO:0007669"/>
    <property type="project" value="TreeGrafter"/>
</dbReference>
<sequence length="143" mass="15919">MAPEFKDVYGEKYLLLTTFTKDGRPKPTPVWGVPDGDRLVISTDAGSWKTKRINNTPRVTIQKCGVLGKVKGEPVEAVARNLPESETRRVFDMVTRRYWWHAWWWIPQARLRGGVDKVHAAIEVRAADPADPAGPASPAPSGT</sequence>
<gene>
    <name evidence="3" type="ORF">MARA_06430</name>
</gene>